<dbReference type="OrthoDB" id="135877at2157"/>
<dbReference type="Proteomes" id="UP000183769">
    <property type="component" value="Unassembled WGS sequence"/>
</dbReference>
<dbReference type="SUPFAM" id="SSF48498">
    <property type="entry name" value="Tetracyclin repressor-like, C-terminal domain"/>
    <property type="match status" value="1"/>
</dbReference>
<dbReference type="Gene3D" id="1.10.357.10">
    <property type="entry name" value="Tetracycline Repressor, domain 2"/>
    <property type="match status" value="1"/>
</dbReference>
<keyword evidence="8" id="KW-1185">Reference proteome</keyword>
<accession>A0A1I5LZG5</accession>
<evidence type="ECO:0000259" key="6">
    <source>
        <dbReference type="PROSITE" id="PS50977"/>
    </source>
</evidence>
<dbReference type="AlphaFoldDB" id="A0A1I5LZG5"/>
<dbReference type="PRINTS" id="PR00455">
    <property type="entry name" value="HTHTETR"/>
</dbReference>
<evidence type="ECO:0000256" key="2">
    <source>
        <dbReference type="ARBA" id="ARBA00023015"/>
    </source>
</evidence>
<dbReference type="InterPro" id="IPR036271">
    <property type="entry name" value="Tet_transcr_reg_TetR-rel_C_sf"/>
</dbReference>
<protein>
    <submittedName>
        <fullName evidence="7">Transcriptional regulator, TetR family</fullName>
    </submittedName>
</protein>
<dbReference type="InterPro" id="IPR039538">
    <property type="entry name" value="BetI_C"/>
</dbReference>
<evidence type="ECO:0000313" key="8">
    <source>
        <dbReference type="Proteomes" id="UP000183769"/>
    </source>
</evidence>
<keyword evidence="2" id="KW-0805">Transcription regulation</keyword>
<dbReference type="Pfam" id="PF13977">
    <property type="entry name" value="TetR_C_6"/>
    <property type="match status" value="1"/>
</dbReference>
<evidence type="ECO:0000313" key="7">
    <source>
        <dbReference type="EMBL" id="SFP02754.1"/>
    </source>
</evidence>
<evidence type="ECO:0000256" key="1">
    <source>
        <dbReference type="ARBA" id="ARBA00022491"/>
    </source>
</evidence>
<evidence type="ECO:0000256" key="5">
    <source>
        <dbReference type="PROSITE-ProRule" id="PRU00335"/>
    </source>
</evidence>
<keyword evidence="1" id="KW-0678">Repressor</keyword>
<keyword evidence="3 5" id="KW-0238">DNA-binding</keyword>
<dbReference type="SUPFAM" id="SSF46689">
    <property type="entry name" value="Homeodomain-like"/>
    <property type="match status" value="1"/>
</dbReference>
<feature type="DNA-binding region" description="H-T-H motif" evidence="5">
    <location>
        <begin position="35"/>
        <end position="54"/>
    </location>
</feature>
<dbReference type="GO" id="GO:0000976">
    <property type="term" value="F:transcription cis-regulatory region binding"/>
    <property type="evidence" value="ECO:0007669"/>
    <property type="project" value="TreeGrafter"/>
</dbReference>
<dbReference type="InterPro" id="IPR009057">
    <property type="entry name" value="Homeodomain-like_sf"/>
</dbReference>
<dbReference type="Pfam" id="PF00440">
    <property type="entry name" value="TetR_N"/>
    <property type="match status" value="1"/>
</dbReference>
<evidence type="ECO:0000256" key="3">
    <source>
        <dbReference type="ARBA" id="ARBA00023125"/>
    </source>
</evidence>
<dbReference type="RefSeq" id="WP_074874378.1">
    <property type="nucleotide sequence ID" value="NZ_FOXI01000001.1"/>
</dbReference>
<organism evidence="7 8">
    <name type="scientific">Halolamina pelagica</name>
    <dbReference type="NCBI Taxonomy" id="699431"/>
    <lineage>
        <taxon>Archaea</taxon>
        <taxon>Methanobacteriati</taxon>
        <taxon>Methanobacteriota</taxon>
        <taxon>Stenosarchaea group</taxon>
        <taxon>Halobacteria</taxon>
        <taxon>Halobacteriales</taxon>
        <taxon>Haloferacaceae</taxon>
    </lineage>
</organism>
<feature type="domain" description="HTH tetR-type" evidence="6">
    <location>
        <begin position="12"/>
        <end position="72"/>
    </location>
</feature>
<gene>
    <name evidence="7" type="ORF">SAMN05216277_10122</name>
</gene>
<dbReference type="GO" id="GO:0003700">
    <property type="term" value="F:DNA-binding transcription factor activity"/>
    <property type="evidence" value="ECO:0007669"/>
    <property type="project" value="TreeGrafter"/>
</dbReference>
<sequence length="208" mass="23080">MGETPPFLANPETTRESIMRATYLALCEHGYAGLTIQRIAESFGKSKSLLYHHYDDKDELLLAFLQFMLEEHESSVPETADDDPRERLDALVDAMLPPELSAEHRGFTAAMVELRAQAAHDERYSEQFAEHDRAFQDHLVDVIEDGIEAGTFRDVDAERVAEFVGTTVAGAMTRRVTGGDDRAATTARDALESYVEQVLLADDTGADT</sequence>
<dbReference type="PANTHER" id="PTHR30055">
    <property type="entry name" value="HTH-TYPE TRANSCRIPTIONAL REGULATOR RUTR"/>
    <property type="match status" value="1"/>
</dbReference>
<name>A0A1I5LZG5_9EURY</name>
<dbReference type="PROSITE" id="PS50977">
    <property type="entry name" value="HTH_TETR_2"/>
    <property type="match status" value="1"/>
</dbReference>
<proteinExistence type="predicted"/>
<dbReference type="PANTHER" id="PTHR30055:SF234">
    <property type="entry name" value="HTH-TYPE TRANSCRIPTIONAL REGULATOR BETI"/>
    <property type="match status" value="1"/>
</dbReference>
<keyword evidence="4" id="KW-0804">Transcription</keyword>
<reference evidence="8" key="1">
    <citation type="submission" date="2016-10" db="EMBL/GenBank/DDBJ databases">
        <authorList>
            <person name="Varghese N."/>
            <person name="Submissions S."/>
        </authorList>
    </citation>
    <scope>NUCLEOTIDE SEQUENCE [LARGE SCALE GENOMIC DNA]</scope>
    <source>
        <strain evidence="8">CGMCC 1.10329</strain>
    </source>
</reference>
<evidence type="ECO:0000256" key="4">
    <source>
        <dbReference type="ARBA" id="ARBA00023163"/>
    </source>
</evidence>
<dbReference type="InterPro" id="IPR050109">
    <property type="entry name" value="HTH-type_TetR-like_transc_reg"/>
</dbReference>
<dbReference type="InterPro" id="IPR001647">
    <property type="entry name" value="HTH_TetR"/>
</dbReference>
<dbReference type="EMBL" id="FOXI01000001">
    <property type="protein sequence ID" value="SFP02754.1"/>
    <property type="molecule type" value="Genomic_DNA"/>
</dbReference>